<sequence>STPSAIQVSVHGSRVILNPFKKGISLKPCYNYNLFLSKTINELLPYPYTTNCTDYLALWKARGGHGPLSR</sequence>
<organism evidence="1 2">
    <name type="scientific">Larinioides sclopetarius</name>
    <dbReference type="NCBI Taxonomy" id="280406"/>
    <lineage>
        <taxon>Eukaryota</taxon>
        <taxon>Metazoa</taxon>
        <taxon>Ecdysozoa</taxon>
        <taxon>Arthropoda</taxon>
        <taxon>Chelicerata</taxon>
        <taxon>Arachnida</taxon>
        <taxon>Araneae</taxon>
        <taxon>Araneomorphae</taxon>
        <taxon>Entelegynae</taxon>
        <taxon>Araneoidea</taxon>
        <taxon>Araneidae</taxon>
        <taxon>Larinioides</taxon>
    </lineage>
</organism>
<accession>A0AAV1YV28</accession>
<evidence type="ECO:0000313" key="1">
    <source>
        <dbReference type="EMBL" id="CAL1262861.1"/>
    </source>
</evidence>
<evidence type="ECO:0000313" key="2">
    <source>
        <dbReference type="Proteomes" id="UP001497382"/>
    </source>
</evidence>
<dbReference type="AlphaFoldDB" id="A0AAV1YV28"/>
<proteinExistence type="predicted"/>
<feature type="non-terminal residue" evidence="1">
    <location>
        <position position="1"/>
    </location>
</feature>
<keyword evidence="2" id="KW-1185">Reference proteome</keyword>
<comment type="caution">
    <text evidence="1">The sequence shown here is derived from an EMBL/GenBank/DDBJ whole genome shotgun (WGS) entry which is preliminary data.</text>
</comment>
<name>A0AAV1YV28_9ARAC</name>
<dbReference type="Proteomes" id="UP001497382">
    <property type="component" value="Unassembled WGS sequence"/>
</dbReference>
<feature type="non-terminal residue" evidence="1">
    <location>
        <position position="70"/>
    </location>
</feature>
<gene>
    <name evidence="1" type="ORF">LARSCL_LOCUS1240</name>
</gene>
<protein>
    <submittedName>
        <fullName evidence="1">Uncharacterized protein</fullName>
    </submittedName>
</protein>
<reference evidence="1 2" key="1">
    <citation type="submission" date="2024-04" db="EMBL/GenBank/DDBJ databases">
        <authorList>
            <person name="Rising A."/>
            <person name="Reimegard J."/>
            <person name="Sonavane S."/>
            <person name="Akerstrom W."/>
            <person name="Nylinder S."/>
            <person name="Hedman E."/>
            <person name="Kallberg Y."/>
        </authorList>
    </citation>
    <scope>NUCLEOTIDE SEQUENCE [LARGE SCALE GENOMIC DNA]</scope>
</reference>
<dbReference type="EMBL" id="CAXIEN010000007">
    <property type="protein sequence ID" value="CAL1262861.1"/>
    <property type="molecule type" value="Genomic_DNA"/>
</dbReference>